<evidence type="ECO:0000313" key="1">
    <source>
        <dbReference type="EMBL" id="GGF67102.1"/>
    </source>
</evidence>
<dbReference type="Proteomes" id="UP000640509">
    <property type="component" value="Unassembled WGS sequence"/>
</dbReference>
<accession>A0ABQ1VH69</accession>
<keyword evidence="2" id="KW-1185">Reference proteome</keyword>
<dbReference type="RefSeq" id="WP_103173401.1">
    <property type="nucleotide sequence ID" value="NZ_BMIV01000005.1"/>
</dbReference>
<proteinExistence type="predicted"/>
<dbReference type="EMBL" id="BMIV01000005">
    <property type="protein sequence ID" value="GGF67102.1"/>
    <property type="molecule type" value="Genomic_DNA"/>
</dbReference>
<name>A0ABQ1VH69_9RHOB</name>
<comment type="caution">
    <text evidence="1">The sequence shown here is derived from an EMBL/GenBank/DDBJ whole genome shotgun (WGS) entry which is preliminary data.</text>
</comment>
<organism evidence="1 2">
    <name type="scientific">Paracoccus acridae</name>
    <dbReference type="NCBI Taxonomy" id="1795310"/>
    <lineage>
        <taxon>Bacteria</taxon>
        <taxon>Pseudomonadati</taxon>
        <taxon>Pseudomonadota</taxon>
        <taxon>Alphaproteobacteria</taxon>
        <taxon>Rhodobacterales</taxon>
        <taxon>Paracoccaceae</taxon>
        <taxon>Paracoccus</taxon>
    </lineage>
</organism>
<gene>
    <name evidence="1" type="ORF">GCM10011402_19260</name>
</gene>
<protein>
    <submittedName>
        <fullName evidence="1">Uncharacterized protein</fullName>
    </submittedName>
</protein>
<evidence type="ECO:0000313" key="2">
    <source>
        <dbReference type="Proteomes" id="UP000640509"/>
    </source>
</evidence>
<reference evidence="2" key="1">
    <citation type="journal article" date="2019" name="Int. J. Syst. Evol. Microbiol.">
        <title>The Global Catalogue of Microorganisms (GCM) 10K type strain sequencing project: providing services to taxonomists for standard genome sequencing and annotation.</title>
        <authorList>
            <consortium name="The Broad Institute Genomics Platform"/>
            <consortium name="The Broad Institute Genome Sequencing Center for Infectious Disease"/>
            <person name="Wu L."/>
            <person name="Ma J."/>
        </authorList>
    </citation>
    <scope>NUCLEOTIDE SEQUENCE [LARGE SCALE GENOMIC DNA]</scope>
    <source>
        <strain evidence="2">CGMCC 1.15419</strain>
    </source>
</reference>
<sequence length="122" mass="13180">MTRLPEPGILAPRFLPAGLPKSTRGDEFKPHLTELTGIVTDNNSNGSDPVLCVSDAEGRNWTVELACRARNAEIGLTKAVAIPGDPIRVIGHRTRRFGEQRIKAVHLTIAGRAYPLFEGAIG</sequence>